<reference evidence="3 4" key="1">
    <citation type="submission" date="2017-02" db="EMBL/GenBank/DDBJ databases">
        <title>The new phylogeny of genus Mycobacterium.</title>
        <authorList>
            <person name="Tortoli E."/>
            <person name="Trovato A."/>
            <person name="Cirillo D.M."/>
        </authorList>
    </citation>
    <scope>NUCLEOTIDE SEQUENCE [LARGE SCALE GENOMIC DNA]</scope>
    <source>
        <strain evidence="3 4">FI-09383</strain>
    </source>
</reference>
<organism evidence="3 4">
    <name type="scientific">Mycolicibacterium elephantis</name>
    <dbReference type="NCBI Taxonomy" id="81858"/>
    <lineage>
        <taxon>Bacteria</taxon>
        <taxon>Bacillati</taxon>
        <taxon>Actinomycetota</taxon>
        <taxon>Actinomycetes</taxon>
        <taxon>Mycobacteriales</taxon>
        <taxon>Mycobacteriaceae</taxon>
        <taxon>Mycolicibacterium</taxon>
    </lineage>
</organism>
<dbReference type="Proteomes" id="UP000192772">
    <property type="component" value="Unassembled WGS sequence"/>
</dbReference>
<dbReference type="PANTHER" id="PTHR35526">
    <property type="entry name" value="ANTI-SIGMA-F FACTOR RSBW-RELATED"/>
    <property type="match status" value="1"/>
</dbReference>
<dbReference type="InterPro" id="IPR003594">
    <property type="entry name" value="HATPase_dom"/>
</dbReference>
<dbReference type="InterPro" id="IPR050267">
    <property type="entry name" value="Anti-sigma-factor_SerPK"/>
</dbReference>
<name>A0A1A0R2C0_9MYCO</name>
<feature type="domain" description="Histidine kinase/HSP90-like ATPase" evidence="2">
    <location>
        <begin position="21"/>
        <end position="137"/>
    </location>
</feature>
<dbReference type="GO" id="GO:0004674">
    <property type="term" value="F:protein serine/threonine kinase activity"/>
    <property type="evidence" value="ECO:0007669"/>
    <property type="project" value="UniProtKB-KW"/>
</dbReference>
<protein>
    <submittedName>
        <fullName evidence="3">ATP-binding protein</fullName>
    </submittedName>
</protein>
<evidence type="ECO:0000256" key="1">
    <source>
        <dbReference type="ARBA" id="ARBA00022527"/>
    </source>
</evidence>
<dbReference type="Pfam" id="PF13581">
    <property type="entry name" value="HATPase_c_2"/>
    <property type="match status" value="1"/>
</dbReference>
<dbReference type="PANTHER" id="PTHR35526:SF3">
    <property type="entry name" value="ANTI-SIGMA-F FACTOR RSBW"/>
    <property type="match status" value="1"/>
</dbReference>
<dbReference type="CDD" id="cd16936">
    <property type="entry name" value="HATPase_RsbW-like"/>
    <property type="match status" value="1"/>
</dbReference>
<gene>
    <name evidence="3" type="ORF">BST23_00415</name>
</gene>
<keyword evidence="3" id="KW-0547">Nucleotide-binding</keyword>
<dbReference type="GO" id="GO:0005524">
    <property type="term" value="F:ATP binding"/>
    <property type="evidence" value="ECO:0007669"/>
    <property type="project" value="UniProtKB-KW"/>
</dbReference>
<keyword evidence="1" id="KW-0418">Kinase</keyword>
<dbReference type="EMBL" id="MVHP01000001">
    <property type="protein sequence ID" value="ORA69168.1"/>
    <property type="molecule type" value="Genomic_DNA"/>
</dbReference>
<evidence type="ECO:0000313" key="3">
    <source>
        <dbReference type="EMBL" id="ORA69168.1"/>
    </source>
</evidence>
<evidence type="ECO:0000313" key="4">
    <source>
        <dbReference type="Proteomes" id="UP000192772"/>
    </source>
</evidence>
<keyword evidence="1" id="KW-0808">Transferase</keyword>
<accession>A0A1X0DA03</accession>
<comment type="caution">
    <text evidence="3">The sequence shown here is derived from an EMBL/GenBank/DDBJ whole genome shotgun (WGS) entry which is preliminary data.</text>
</comment>
<proteinExistence type="predicted"/>
<dbReference type="STRING" id="81858.BST23_00415"/>
<dbReference type="SUPFAM" id="SSF55874">
    <property type="entry name" value="ATPase domain of HSP90 chaperone/DNA topoisomerase II/histidine kinase"/>
    <property type="match status" value="1"/>
</dbReference>
<sequence>MTKSNCSAGEMDASLIRNDVADARNVAQFRSELSGWLRSHFTLDATRLNDVVLAVNEALTNAAEFAYTGRGGTMTMHARHHAADRQLEVVVSDRGRWRHVDPESRPNTRGRGIPLMQALADRTTISKESTGTQVRLQFDDCGLVTRKICTSRA</sequence>
<dbReference type="AlphaFoldDB" id="A0A1A0R2C0"/>
<keyword evidence="1" id="KW-0723">Serine/threonine-protein kinase</keyword>
<dbReference type="Gene3D" id="3.30.565.10">
    <property type="entry name" value="Histidine kinase-like ATPase, C-terminal domain"/>
    <property type="match status" value="1"/>
</dbReference>
<dbReference type="RefSeq" id="WP_052761646.1">
    <property type="nucleotide sequence ID" value="NZ_JBCGVB010000005.1"/>
</dbReference>
<dbReference type="InterPro" id="IPR036890">
    <property type="entry name" value="HATPase_C_sf"/>
</dbReference>
<accession>A0A1A0R2C0</accession>
<keyword evidence="3" id="KW-0067">ATP-binding</keyword>
<evidence type="ECO:0000259" key="2">
    <source>
        <dbReference type="Pfam" id="PF13581"/>
    </source>
</evidence>